<protein>
    <recommendedName>
        <fullName evidence="5">Major facilitator superfamily transporter</fullName>
    </recommendedName>
</protein>
<feature type="transmembrane region" description="Helical" evidence="2">
    <location>
        <begin position="76"/>
        <end position="95"/>
    </location>
</feature>
<dbReference type="GeneID" id="94849424"/>
<evidence type="ECO:0008006" key="5">
    <source>
        <dbReference type="Google" id="ProtNLM"/>
    </source>
</evidence>
<dbReference type="EMBL" id="MLAK01000490">
    <property type="protein sequence ID" value="OHT13708.1"/>
    <property type="molecule type" value="Genomic_DNA"/>
</dbReference>
<comment type="caution">
    <text evidence="3">The sequence shown here is derived from an EMBL/GenBank/DDBJ whole genome shotgun (WGS) entry which is preliminary data.</text>
</comment>
<organism evidence="3 4">
    <name type="scientific">Tritrichomonas foetus</name>
    <dbReference type="NCBI Taxonomy" id="1144522"/>
    <lineage>
        <taxon>Eukaryota</taxon>
        <taxon>Metamonada</taxon>
        <taxon>Parabasalia</taxon>
        <taxon>Tritrichomonadida</taxon>
        <taxon>Tritrichomonadidae</taxon>
        <taxon>Tritrichomonas</taxon>
    </lineage>
</organism>
<evidence type="ECO:0000256" key="2">
    <source>
        <dbReference type="SAM" id="Phobius"/>
    </source>
</evidence>
<keyword evidence="2" id="KW-0812">Transmembrane</keyword>
<evidence type="ECO:0000313" key="3">
    <source>
        <dbReference type="EMBL" id="OHT13708.1"/>
    </source>
</evidence>
<feature type="transmembrane region" description="Helical" evidence="2">
    <location>
        <begin position="165"/>
        <end position="183"/>
    </location>
</feature>
<dbReference type="AlphaFoldDB" id="A0A1J4KVE9"/>
<dbReference type="Gene3D" id="1.20.1250.20">
    <property type="entry name" value="MFS general substrate transporter like domains"/>
    <property type="match status" value="1"/>
</dbReference>
<sequence length="217" mass="24843">MAFSEIFKSKDRRMISMVLLDQVYGIIMSLFWPCVPSFFIGLKISMARITGMNQLVLPIGAMIVSAFCYRFSSNIILSFFFLFGSFVVALISYYYNNKFLVYLLIISYAACEGAYSSLIMGLRKEIYPSSLRGHIMGINRLLQSIYASILIQYTQSLPPDIQPLVTSFVLFVCFILVIFIHHFQQKSDADKQLAGKNEEIKKEENNISKQVTKKKLE</sequence>
<feature type="transmembrane region" description="Helical" evidence="2">
    <location>
        <begin position="52"/>
        <end position="69"/>
    </location>
</feature>
<dbReference type="RefSeq" id="XP_068366844.1">
    <property type="nucleotide sequence ID" value="XM_068514720.1"/>
</dbReference>
<evidence type="ECO:0000256" key="1">
    <source>
        <dbReference type="SAM" id="Coils"/>
    </source>
</evidence>
<proteinExistence type="predicted"/>
<dbReference type="InterPro" id="IPR036259">
    <property type="entry name" value="MFS_trans_sf"/>
</dbReference>
<keyword evidence="2" id="KW-1133">Transmembrane helix</keyword>
<gene>
    <name evidence="3" type="ORF">TRFO_43282</name>
</gene>
<dbReference type="VEuPathDB" id="TrichDB:TRFO_43282"/>
<reference evidence="3" key="1">
    <citation type="submission" date="2016-10" db="EMBL/GenBank/DDBJ databases">
        <authorList>
            <person name="Benchimol M."/>
            <person name="Almeida L.G."/>
            <person name="Vasconcelos A.T."/>
            <person name="Perreira-Neves A."/>
            <person name="Rosa I.A."/>
            <person name="Tasca T."/>
            <person name="Bogo M.R."/>
            <person name="de Souza W."/>
        </authorList>
    </citation>
    <scope>NUCLEOTIDE SEQUENCE [LARGE SCALE GENOMIC DNA]</scope>
    <source>
        <strain evidence="3">K</strain>
    </source>
</reference>
<dbReference type="Proteomes" id="UP000179807">
    <property type="component" value="Unassembled WGS sequence"/>
</dbReference>
<feature type="transmembrane region" description="Helical" evidence="2">
    <location>
        <begin position="101"/>
        <end position="122"/>
    </location>
</feature>
<name>A0A1J4KVE9_9EUKA</name>
<keyword evidence="2" id="KW-0472">Membrane</keyword>
<accession>A0A1J4KVE9</accession>
<evidence type="ECO:0000313" key="4">
    <source>
        <dbReference type="Proteomes" id="UP000179807"/>
    </source>
</evidence>
<feature type="coiled-coil region" evidence="1">
    <location>
        <begin position="186"/>
        <end position="213"/>
    </location>
</feature>
<keyword evidence="4" id="KW-1185">Reference proteome</keyword>
<keyword evidence="1" id="KW-0175">Coiled coil</keyword>
<feature type="transmembrane region" description="Helical" evidence="2">
    <location>
        <begin position="18"/>
        <end position="40"/>
    </location>
</feature>
<dbReference type="SUPFAM" id="SSF103473">
    <property type="entry name" value="MFS general substrate transporter"/>
    <property type="match status" value="1"/>
</dbReference>